<feature type="region of interest" description="Disordered" evidence="1">
    <location>
        <begin position="967"/>
        <end position="989"/>
    </location>
</feature>
<dbReference type="InterPro" id="IPR019193">
    <property type="entry name" value="UBQ-conj_enz_E2-bd_prot"/>
</dbReference>
<dbReference type="EMBL" id="JASNQZ010000002">
    <property type="protein sequence ID" value="KAL0959813.1"/>
    <property type="molecule type" value="Genomic_DNA"/>
</dbReference>
<accession>A0ABR3JX02</accession>
<dbReference type="Pfam" id="PF09814">
    <property type="entry name" value="HECT_2"/>
    <property type="match status" value="2"/>
</dbReference>
<evidence type="ECO:0000313" key="2">
    <source>
        <dbReference type="EMBL" id="KAL0959813.1"/>
    </source>
</evidence>
<dbReference type="PANTHER" id="PTHR31531">
    <property type="entry name" value="E3 UBIQUITIN-PROTEIN LIGASE E3D FAMILY MEMBER"/>
    <property type="match status" value="1"/>
</dbReference>
<dbReference type="Proteomes" id="UP001556367">
    <property type="component" value="Unassembled WGS sequence"/>
</dbReference>
<organism evidence="2 3">
    <name type="scientific">Hohenbuehelia grisea</name>
    <dbReference type="NCBI Taxonomy" id="104357"/>
    <lineage>
        <taxon>Eukaryota</taxon>
        <taxon>Fungi</taxon>
        <taxon>Dikarya</taxon>
        <taxon>Basidiomycota</taxon>
        <taxon>Agaricomycotina</taxon>
        <taxon>Agaricomycetes</taxon>
        <taxon>Agaricomycetidae</taxon>
        <taxon>Agaricales</taxon>
        <taxon>Pleurotineae</taxon>
        <taxon>Pleurotaceae</taxon>
        <taxon>Hohenbuehelia</taxon>
    </lineage>
</organism>
<sequence>MATLTRSRADASTDIVGAATNHGSDEDHILVDLEANVPTPFPRADHERLRQANQPVTVATSQDELLIEIDKDDDEETDASSGIILGDLEPSIVAVQQSCITTLTDLLSSPAPWSATRTDRRHSMPPQSPVVDDMSHGNDHDEASTALQALVTNLRNRENDLMIETRMSPRISDSGDTHLLNELRTRVDALAPTLVPSDAVIAQSIVTLLAYFHRLTFLQSQSRPRSSIGTPGLHPSSSRPSQLSRTQSSGPSTSNGVDHPLDALKRQLSDLQTERLSAQPLRPQGPPVIAVETALLWSRIDHELESMMELCRERTEGLPRFSSHHAQDDNRPPEYTTSSDYNNPHDLDKPPEYEHAEGIKDSHLPREASHASGTSLQDEKMRHDLESVTRAIDRLYAVAPQLHNQRVELKSSKMRQMELARSSSSAQDDILGEASVPVISRTARGKQREQMSKNKGKNKLKDMGMDADGKSVEELERMLDLIGRASSRSMTNQTVVLAQGVSSPLAKATAKDIAQREALLAHLIEHSDSGRLHEQEAELHPHHLHRTNQSQETVEEYNVFGDIQGEAAEKERDPHTLLTLPEFIREMPPPSSLHVLQEREREVHMHAMLSLPEFIREPPPPRVVTATSTTTTSSTPSSFQRWHRKNRNRSLSAPSLSWLRPSSSGGSHSKTGPKIGHKTEPEADSSSSSTSMFEVSYVAENHETLQHILVFLTVASATPGVDIEAEVVPSFHDRPRTAEREQTPDFDDSLASGSSPMPKPPTTPNRLQIKLPGSPRKKPTTAPKSSRHSAALSGSFVLAPSDRLVIKSGVLTSRPLSLPGRTAPGKKAIQVQSGHFEIKLSTALPPAELNSDGSAASEQVQVTHPAQVEPLPLLDAMQLMVTSPTSFICASCSLPIVNTQASPSPSSSPLPHTSFEASQGRAGRDFFRYRDLPSEHWQELVDAWMCHPDQKLHDKIIKHAGGWVPAGGSSGGGVNGSGGQPAGSGGGFWPGPREALVGGSYILFGEDAIVKGNVCPPERNPRGGDWMLVRCLCGAVIGRCQTQRRQYHHFARQMLQRIPIGTRLNADPPPLVDIEDPFAEPGTEDIPAVYRLLKFAIRPVSHTAEPVKIPLSAFIVEDMSEFVNAHATYRFIVFDEEDEKPRILMWLFKPSIRIAYSMPAAYAIPKSASINAAKVLYKLLGPAESSGDLGEIVNKVPGFPQAEYLYYPMHICRRLAGILAESNRCYPESMRKMTGLDVGFLRRA</sequence>
<gene>
    <name evidence="2" type="ORF">HGRIS_011495</name>
</gene>
<feature type="region of interest" description="Disordered" evidence="1">
    <location>
        <begin position="319"/>
        <end position="381"/>
    </location>
</feature>
<feature type="region of interest" description="Disordered" evidence="1">
    <location>
        <begin position="223"/>
        <end position="260"/>
    </location>
</feature>
<feature type="compositionally biased region" description="Basic and acidic residues" evidence="1">
    <location>
        <begin position="343"/>
        <end position="369"/>
    </location>
</feature>
<feature type="region of interest" description="Disordered" evidence="1">
    <location>
        <begin position="110"/>
        <end position="140"/>
    </location>
</feature>
<evidence type="ECO:0000256" key="1">
    <source>
        <dbReference type="SAM" id="MobiDB-lite"/>
    </source>
</evidence>
<feature type="compositionally biased region" description="Polar residues" evidence="1">
    <location>
        <begin position="223"/>
        <end position="256"/>
    </location>
</feature>
<protein>
    <submittedName>
        <fullName evidence="2">Uncharacterized protein</fullName>
    </submittedName>
</protein>
<dbReference type="PANTHER" id="PTHR31531:SF2">
    <property type="entry name" value="E3 UBIQUITIN-PROTEIN LIGASE E3D"/>
    <property type="match status" value="1"/>
</dbReference>
<feature type="compositionally biased region" description="Low complexity" evidence="1">
    <location>
        <begin position="623"/>
        <end position="638"/>
    </location>
</feature>
<keyword evidence="3" id="KW-1185">Reference proteome</keyword>
<evidence type="ECO:0000313" key="3">
    <source>
        <dbReference type="Proteomes" id="UP001556367"/>
    </source>
</evidence>
<proteinExistence type="predicted"/>
<feature type="region of interest" description="Disordered" evidence="1">
    <location>
        <begin position="442"/>
        <end position="465"/>
    </location>
</feature>
<name>A0ABR3JX02_9AGAR</name>
<feature type="compositionally biased region" description="Basic and acidic residues" evidence="1">
    <location>
        <begin position="731"/>
        <end position="743"/>
    </location>
</feature>
<feature type="region of interest" description="Disordered" evidence="1">
    <location>
        <begin position="728"/>
        <end position="791"/>
    </location>
</feature>
<comment type="caution">
    <text evidence="2">The sequence shown here is derived from an EMBL/GenBank/DDBJ whole genome shotgun (WGS) entry which is preliminary data.</text>
</comment>
<feature type="compositionally biased region" description="Polar residues" evidence="1">
    <location>
        <begin position="649"/>
        <end position="670"/>
    </location>
</feature>
<reference evidence="3" key="1">
    <citation type="submission" date="2024-06" db="EMBL/GenBank/DDBJ databases">
        <title>Multi-omics analyses provide insights into the biosynthesis of the anticancer antibiotic pleurotin in Hohenbuehelia grisea.</title>
        <authorList>
            <person name="Weaver J.A."/>
            <person name="Alberti F."/>
        </authorList>
    </citation>
    <scope>NUCLEOTIDE SEQUENCE [LARGE SCALE GENOMIC DNA]</scope>
    <source>
        <strain evidence="3">T-177</strain>
    </source>
</reference>
<feature type="region of interest" description="Disordered" evidence="1">
    <location>
        <begin position="611"/>
        <end position="689"/>
    </location>
</feature>